<organism evidence="1 2">
    <name type="scientific">Nocardia transvalensis</name>
    <dbReference type="NCBI Taxonomy" id="37333"/>
    <lineage>
        <taxon>Bacteria</taxon>
        <taxon>Bacillati</taxon>
        <taxon>Actinomycetota</taxon>
        <taxon>Actinomycetes</taxon>
        <taxon>Mycobacteriales</taxon>
        <taxon>Nocardiaceae</taxon>
        <taxon>Nocardia</taxon>
    </lineage>
</organism>
<accession>A0A7W9ULW4</accession>
<name>A0A7W9ULW4_9NOCA</name>
<evidence type="ECO:0000313" key="2">
    <source>
        <dbReference type="Proteomes" id="UP000540412"/>
    </source>
</evidence>
<sequence length="438" mass="46956">MSELVTRAQVILLARTLHVSPHRLAHLERLGADQLADLQQRMAAVIFDDHAETFRRISKLVPFIPLSISMPLVQRIVPPMMTGRAAGAVGADHPKKASEVLSLLRTSYVADCAQYLDPDTVGMLADVAPIDAVLEIVNEVLRRRDYVTAGPFLAAATPRLIAAVERGVPDDEGLIFSAAFAYSGEAISMIVRQLLAGPAQRVPRMVRAVLAGAPDLQAAALSVFGRCEPNVVSEVGDILFGEGSAAAIGSLIVNATRSGVTIELLAFTGRLSPVALDRMATNSVFSDRNTLTALVGVLRPDTVSGVWRGLLEIAARAEPAVRRTITRLLAELPRHTVAALPSRATEAGLWPLLLDTLADADADVQAHIGTVWAALPSERRVGLQRHLEQRGADPRLAGLHAAVPDVSVEEVFFRRRQMRRRGPGDGTEFGAAAGGFHR</sequence>
<dbReference type="Proteomes" id="UP000540412">
    <property type="component" value="Unassembled WGS sequence"/>
</dbReference>
<comment type="caution">
    <text evidence="1">The sequence shown here is derived from an EMBL/GenBank/DDBJ whole genome shotgun (WGS) entry which is preliminary data.</text>
</comment>
<proteinExistence type="predicted"/>
<keyword evidence="2" id="KW-1185">Reference proteome</keyword>
<dbReference type="RefSeq" id="WP_040747834.1">
    <property type="nucleotide sequence ID" value="NZ_JACHIT010000002.1"/>
</dbReference>
<dbReference type="AlphaFoldDB" id="A0A7W9ULW4"/>
<dbReference type="EMBL" id="JACHIT010000002">
    <property type="protein sequence ID" value="MBB5917762.1"/>
    <property type="molecule type" value="Genomic_DNA"/>
</dbReference>
<gene>
    <name evidence="1" type="ORF">BJY24_006674</name>
</gene>
<evidence type="ECO:0000313" key="1">
    <source>
        <dbReference type="EMBL" id="MBB5917762.1"/>
    </source>
</evidence>
<protein>
    <submittedName>
        <fullName evidence="1">Uncharacterized protein</fullName>
    </submittedName>
</protein>
<reference evidence="1 2" key="1">
    <citation type="submission" date="2020-08" db="EMBL/GenBank/DDBJ databases">
        <title>Sequencing the genomes of 1000 actinobacteria strains.</title>
        <authorList>
            <person name="Klenk H.-P."/>
        </authorList>
    </citation>
    <scope>NUCLEOTIDE SEQUENCE [LARGE SCALE GENOMIC DNA]</scope>
    <source>
        <strain evidence="1 2">DSM 43582</strain>
    </source>
</reference>